<protein>
    <submittedName>
        <fullName evidence="1">Uncharacterized protein</fullName>
    </submittedName>
</protein>
<name>A0A0B0P1Z0_GOSAR</name>
<gene>
    <name evidence="1" type="ORF">F383_22088</name>
</gene>
<keyword evidence="2" id="KW-1185">Reference proteome</keyword>
<sequence>MSGTWHWHQHVIPCKTISGIWHWHLTMFMRIPEYPLVIPRGSTGNPKFMSKR</sequence>
<dbReference type="Proteomes" id="UP000032142">
    <property type="component" value="Unassembled WGS sequence"/>
</dbReference>
<evidence type="ECO:0000313" key="2">
    <source>
        <dbReference type="Proteomes" id="UP000032142"/>
    </source>
</evidence>
<dbReference type="EMBL" id="KN409980">
    <property type="protein sequence ID" value="KHG18159.1"/>
    <property type="molecule type" value="Genomic_DNA"/>
</dbReference>
<dbReference type="AlphaFoldDB" id="A0A0B0P1Z0"/>
<proteinExistence type="predicted"/>
<accession>A0A0B0P1Z0</accession>
<evidence type="ECO:0000313" key="1">
    <source>
        <dbReference type="EMBL" id="KHG18159.1"/>
    </source>
</evidence>
<reference evidence="2" key="1">
    <citation type="submission" date="2014-09" db="EMBL/GenBank/DDBJ databases">
        <authorList>
            <person name="Mudge J."/>
            <person name="Ramaraj T."/>
            <person name="Lindquist I.E."/>
            <person name="Bharti A.K."/>
            <person name="Sundararajan A."/>
            <person name="Cameron C.T."/>
            <person name="Woodward J.E."/>
            <person name="May G.D."/>
            <person name="Brubaker C."/>
            <person name="Broadhvest J."/>
            <person name="Wilkins T.A."/>
        </authorList>
    </citation>
    <scope>NUCLEOTIDE SEQUENCE</scope>
    <source>
        <strain evidence="2">cv. AKA8401</strain>
    </source>
</reference>
<organism evidence="1 2">
    <name type="scientific">Gossypium arboreum</name>
    <name type="common">Tree cotton</name>
    <name type="synonym">Gossypium nanking</name>
    <dbReference type="NCBI Taxonomy" id="29729"/>
    <lineage>
        <taxon>Eukaryota</taxon>
        <taxon>Viridiplantae</taxon>
        <taxon>Streptophyta</taxon>
        <taxon>Embryophyta</taxon>
        <taxon>Tracheophyta</taxon>
        <taxon>Spermatophyta</taxon>
        <taxon>Magnoliopsida</taxon>
        <taxon>eudicotyledons</taxon>
        <taxon>Gunneridae</taxon>
        <taxon>Pentapetalae</taxon>
        <taxon>rosids</taxon>
        <taxon>malvids</taxon>
        <taxon>Malvales</taxon>
        <taxon>Malvaceae</taxon>
        <taxon>Malvoideae</taxon>
        <taxon>Gossypium</taxon>
    </lineage>
</organism>